<feature type="compositionally biased region" description="Polar residues" evidence="1">
    <location>
        <begin position="251"/>
        <end position="261"/>
    </location>
</feature>
<feature type="compositionally biased region" description="Basic and acidic residues" evidence="1">
    <location>
        <begin position="122"/>
        <end position="131"/>
    </location>
</feature>
<dbReference type="AlphaFoldDB" id="A0AAD7FMP3"/>
<comment type="caution">
    <text evidence="2">The sequence shown here is derived from an EMBL/GenBank/DDBJ whole genome shotgun (WGS) entry which is preliminary data.</text>
</comment>
<feature type="compositionally biased region" description="Low complexity" evidence="1">
    <location>
        <begin position="136"/>
        <end position="173"/>
    </location>
</feature>
<keyword evidence="3" id="KW-1185">Reference proteome</keyword>
<feature type="region of interest" description="Disordered" evidence="1">
    <location>
        <begin position="852"/>
        <end position="872"/>
    </location>
</feature>
<accession>A0AAD7FMP3</accession>
<reference evidence="2" key="1">
    <citation type="submission" date="2023-03" db="EMBL/GenBank/DDBJ databases">
        <title>Massive genome expansion in bonnet fungi (Mycena s.s.) driven by repeated elements and novel gene families across ecological guilds.</title>
        <authorList>
            <consortium name="Lawrence Berkeley National Laboratory"/>
            <person name="Harder C.B."/>
            <person name="Miyauchi S."/>
            <person name="Viragh M."/>
            <person name="Kuo A."/>
            <person name="Thoen E."/>
            <person name="Andreopoulos B."/>
            <person name="Lu D."/>
            <person name="Skrede I."/>
            <person name="Drula E."/>
            <person name="Henrissat B."/>
            <person name="Morin E."/>
            <person name="Kohler A."/>
            <person name="Barry K."/>
            <person name="LaButti K."/>
            <person name="Morin E."/>
            <person name="Salamov A."/>
            <person name="Lipzen A."/>
            <person name="Mereny Z."/>
            <person name="Hegedus B."/>
            <person name="Baldrian P."/>
            <person name="Stursova M."/>
            <person name="Weitz H."/>
            <person name="Taylor A."/>
            <person name="Grigoriev I.V."/>
            <person name="Nagy L.G."/>
            <person name="Martin F."/>
            <person name="Kauserud H."/>
        </authorList>
    </citation>
    <scope>NUCLEOTIDE SEQUENCE</scope>
    <source>
        <strain evidence="2">9284</strain>
    </source>
</reference>
<name>A0AAD7FMP3_9AGAR</name>
<feature type="region of interest" description="Disordered" evidence="1">
    <location>
        <begin position="194"/>
        <end position="292"/>
    </location>
</feature>
<evidence type="ECO:0000313" key="2">
    <source>
        <dbReference type="EMBL" id="KAJ7627442.1"/>
    </source>
</evidence>
<feature type="compositionally biased region" description="Basic and acidic residues" evidence="1">
    <location>
        <begin position="231"/>
        <end position="240"/>
    </location>
</feature>
<feature type="compositionally biased region" description="Low complexity" evidence="1">
    <location>
        <begin position="194"/>
        <end position="204"/>
    </location>
</feature>
<proteinExistence type="predicted"/>
<organism evidence="2 3">
    <name type="scientific">Roridomyces roridus</name>
    <dbReference type="NCBI Taxonomy" id="1738132"/>
    <lineage>
        <taxon>Eukaryota</taxon>
        <taxon>Fungi</taxon>
        <taxon>Dikarya</taxon>
        <taxon>Basidiomycota</taxon>
        <taxon>Agaricomycotina</taxon>
        <taxon>Agaricomycetes</taxon>
        <taxon>Agaricomycetidae</taxon>
        <taxon>Agaricales</taxon>
        <taxon>Marasmiineae</taxon>
        <taxon>Mycenaceae</taxon>
        <taxon>Roridomyces</taxon>
    </lineage>
</organism>
<dbReference type="Proteomes" id="UP001221142">
    <property type="component" value="Unassembled WGS sequence"/>
</dbReference>
<gene>
    <name evidence="2" type="ORF">FB45DRAFT_868661</name>
</gene>
<dbReference type="EMBL" id="JARKIF010000011">
    <property type="protein sequence ID" value="KAJ7627442.1"/>
    <property type="molecule type" value="Genomic_DNA"/>
</dbReference>
<feature type="compositionally biased region" description="Low complexity" evidence="1">
    <location>
        <begin position="219"/>
        <end position="230"/>
    </location>
</feature>
<evidence type="ECO:0000256" key="1">
    <source>
        <dbReference type="SAM" id="MobiDB-lite"/>
    </source>
</evidence>
<feature type="region of interest" description="Disordered" evidence="1">
    <location>
        <begin position="122"/>
        <end position="173"/>
    </location>
</feature>
<evidence type="ECO:0000313" key="3">
    <source>
        <dbReference type="Proteomes" id="UP001221142"/>
    </source>
</evidence>
<sequence>MDDVQPDPRLFHDAADFTPAEVAQYRSIMFPPALGNSTHTPFFSVENAPEWMTARGYVLFNDYDPAAPISFDFRNATVRQLRDYRTQIVGPIYAESTFFQVDHTENWVCQGPFNTWMRYQEEQRGRTRNRPDPFQSHRAGSSSLASSPAPSRAMSRNLSSPPRSPPHSRSASMHSVGPWHSLWAYSSHQSSRANSAAPSRASSAGPLRDWPYTNSRGESAAPPSRSQSRADSVHSSEPIRLEPVPPGISTALATELSQDVPSSPGALSSIAEPVQSASGSRKKSKKAKSDRPPVAITRELYVDRLERVTSVGSTWTVPRDCTAYLVDLSATPDVLKEGNKTRTIDAYIKAEDQDAWEGSTGHVAGDVWVTSAFNGEGKRVRARRAQLTCKGVNVCEYTSEEIFGDCERYEPDSDAMQDLWIHELDANEREAASPEAILSRFYVRVIQSKCKIPCDGVPVLIQRSHGPNAYSQLYFVGCSSWKPSERWSHLYHHIPVNVDEDEFRYVFENDGRLPNGAAQNFNEKCVLTTHPRLALKRCCFTHVVNGVILPAKLLPRKCDTELVALIPVRPFPGKNWYEWRPEYEFQAILYFRNAHNHPIHPQSKPSSKDKQLLDTAMDALGPANLTVQTLLNAQSTSVVYSGKQVSEVSPAFADVRKVRDRIAERRKNQFPGGTDFRGVQEYIRTVERARPMSERYIHAAISKSDFNLVVTLHPQLAKFIHEVLAHSWPLDVGPVPGNEDINMEQDNLRLSGEHPDLGISLDPELEPNYEVLNRPIRIVLQTNIHWNGNFLAHMALDSGTTVPNLLHRTPTPADDVSMLQTGFTTGTNTDDQSPAERIPQIDCGTLIAGAPASRPPVSVSGVGTSHDGVDAVHRPPLSELTALIHGTGMGLPQDNRSYQTAPQKWELPIKNGTPPARAESQSQSSCIYSIMSAGSARECNETTESNYQANRLECQDGMTTDQTGQAAT</sequence>
<protein>
    <submittedName>
        <fullName evidence="2">Uncharacterized protein</fullName>
    </submittedName>
</protein>